<comment type="caution">
    <text evidence="1">The sequence shown here is derived from an EMBL/GenBank/DDBJ whole genome shotgun (WGS) entry which is preliminary data.</text>
</comment>
<sequence>MAYLQYFLQIRNGVRSWVQIINNCYRLWELSKQPKSKTRVGELSGELGIKDSINRQIFTLKYDIRAKKEDATAANIAFTERIHLLDQTDDERLFNPFFRIPGELVANQTIWVAPGQALFLT</sequence>
<dbReference type="EMBL" id="VSWC01000093">
    <property type="protein sequence ID" value="KAA1088986.1"/>
    <property type="molecule type" value="Genomic_DNA"/>
</dbReference>
<proteinExistence type="predicted"/>
<dbReference type="Proteomes" id="UP000324748">
    <property type="component" value="Unassembled WGS sequence"/>
</dbReference>
<evidence type="ECO:0000313" key="2">
    <source>
        <dbReference type="Proteomes" id="UP000324748"/>
    </source>
</evidence>
<organism evidence="1 2">
    <name type="scientific">Puccinia graminis f. sp. tritici</name>
    <dbReference type="NCBI Taxonomy" id="56615"/>
    <lineage>
        <taxon>Eukaryota</taxon>
        <taxon>Fungi</taxon>
        <taxon>Dikarya</taxon>
        <taxon>Basidiomycota</taxon>
        <taxon>Pucciniomycotina</taxon>
        <taxon>Pucciniomycetes</taxon>
        <taxon>Pucciniales</taxon>
        <taxon>Pucciniaceae</taxon>
        <taxon>Puccinia</taxon>
    </lineage>
</organism>
<accession>A0A5B0NK14</accession>
<dbReference type="OrthoDB" id="2246127at2759"/>
<reference evidence="1 2" key="1">
    <citation type="submission" date="2019-05" db="EMBL/GenBank/DDBJ databases">
        <title>Emergence of the Ug99 lineage of the wheat stem rust pathogen through somatic hybridization.</title>
        <authorList>
            <person name="Li F."/>
            <person name="Upadhyaya N.M."/>
            <person name="Sperschneider J."/>
            <person name="Matny O."/>
            <person name="Nguyen-Phuc H."/>
            <person name="Mago R."/>
            <person name="Raley C."/>
            <person name="Miller M.E."/>
            <person name="Silverstein K.A.T."/>
            <person name="Henningsen E."/>
            <person name="Hirsch C.D."/>
            <person name="Visser B."/>
            <person name="Pretorius Z.A."/>
            <person name="Steffenson B.J."/>
            <person name="Schwessinger B."/>
            <person name="Dodds P.N."/>
            <person name="Figueroa M."/>
        </authorList>
    </citation>
    <scope>NUCLEOTIDE SEQUENCE [LARGE SCALE GENOMIC DNA]</scope>
    <source>
        <strain evidence="1">21-0</strain>
    </source>
</reference>
<gene>
    <name evidence="1" type="ORF">PGT21_003045</name>
</gene>
<protein>
    <submittedName>
        <fullName evidence="1">Uncharacterized protein</fullName>
    </submittedName>
</protein>
<keyword evidence="2" id="KW-1185">Reference proteome</keyword>
<name>A0A5B0NK14_PUCGR</name>
<evidence type="ECO:0000313" key="1">
    <source>
        <dbReference type="EMBL" id="KAA1088986.1"/>
    </source>
</evidence>
<dbReference type="AlphaFoldDB" id="A0A5B0NK14"/>